<feature type="region of interest" description="Disordered" evidence="7">
    <location>
        <begin position="129"/>
        <end position="167"/>
    </location>
</feature>
<evidence type="ECO:0000313" key="10">
    <source>
        <dbReference type="Proteomes" id="UP000485058"/>
    </source>
</evidence>
<dbReference type="InterPro" id="IPR030616">
    <property type="entry name" value="Aur-like"/>
</dbReference>
<organism evidence="9 10">
    <name type="scientific">Haematococcus lacustris</name>
    <name type="common">Green alga</name>
    <name type="synonym">Haematococcus pluvialis</name>
    <dbReference type="NCBI Taxonomy" id="44745"/>
    <lineage>
        <taxon>Eukaryota</taxon>
        <taxon>Viridiplantae</taxon>
        <taxon>Chlorophyta</taxon>
        <taxon>core chlorophytes</taxon>
        <taxon>Chlorophyceae</taxon>
        <taxon>CS clade</taxon>
        <taxon>Chlamydomonadales</taxon>
        <taxon>Haematococcaceae</taxon>
        <taxon>Haematococcus</taxon>
    </lineage>
</organism>
<sequence>MGFMKKLKKLFKTPGGNDGAQGDDPDSDTDLPAAVGPDGDPASGPTTPRFAASPIKPKSQDGPPECLTPQPPSPAPATGSSAARVAAAAQHTRRRPPRHASLKHLLKLDKYHFMSDVNVLEAQRMMEAGTRGEADMQGSQASSRTSQGLPSDSTDSSHPSWRQGALHSPACASFGPDEWEASNILAVNPAVPPGMRRPAWSVGDFKLIKKLHQGYASDVYFARCRRTLELVVLKVYRLADQCDLQRVQLYREIRVHSRLQHQNIVQFYAAFLGIIHRDIK</sequence>
<feature type="compositionally biased region" description="Basic residues" evidence="7">
    <location>
        <begin position="91"/>
        <end position="100"/>
    </location>
</feature>
<keyword evidence="10" id="KW-1185">Reference proteome</keyword>
<feature type="compositionally biased region" description="Basic residues" evidence="7">
    <location>
        <begin position="1"/>
        <end position="11"/>
    </location>
</feature>
<evidence type="ECO:0000259" key="8">
    <source>
        <dbReference type="PROSITE" id="PS50011"/>
    </source>
</evidence>
<feature type="compositionally biased region" description="Low complexity" evidence="7">
    <location>
        <begin position="76"/>
        <end position="90"/>
    </location>
</feature>
<evidence type="ECO:0000256" key="7">
    <source>
        <dbReference type="SAM" id="MobiDB-lite"/>
    </source>
</evidence>
<dbReference type="InterPro" id="IPR000719">
    <property type="entry name" value="Prot_kinase_dom"/>
</dbReference>
<dbReference type="Proteomes" id="UP000485058">
    <property type="component" value="Unassembled WGS sequence"/>
</dbReference>
<reference evidence="9 10" key="1">
    <citation type="submission" date="2020-02" db="EMBL/GenBank/DDBJ databases">
        <title>Draft genome sequence of Haematococcus lacustris strain NIES-144.</title>
        <authorList>
            <person name="Morimoto D."/>
            <person name="Nakagawa S."/>
            <person name="Yoshida T."/>
            <person name="Sawayama S."/>
        </authorList>
    </citation>
    <scope>NUCLEOTIDE SEQUENCE [LARGE SCALE GENOMIC DNA]</scope>
    <source>
        <strain evidence="9 10">NIES-144</strain>
    </source>
</reference>
<comment type="caution">
    <text evidence="9">The sequence shown here is derived from an EMBL/GenBank/DDBJ whole genome shotgun (WGS) entry which is preliminary data.</text>
</comment>
<feature type="domain" description="Protein kinase" evidence="8">
    <location>
        <begin position="205"/>
        <end position="280"/>
    </location>
</feature>
<evidence type="ECO:0000256" key="1">
    <source>
        <dbReference type="ARBA" id="ARBA00022527"/>
    </source>
</evidence>
<dbReference type="Gene3D" id="3.30.200.20">
    <property type="entry name" value="Phosphorylase Kinase, domain 1"/>
    <property type="match status" value="1"/>
</dbReference>
<evidence type="ECO:0000313" key="9">
    <source>
        <dbReference type="EMBL" id="GFH15549.1"/>
    </source>
</evidence>
<feature type="region of interest" description="Disordered" evidence="7">
    <location>
        <begin position="1"/>
        <end position="100"/>
    </location>
</feature>
<keyword evidence="4 9" id="KW-0418">Kinase</keyword>
<accession>A0A699Z8H9</accession>
<dbReference type="GO" id="GO:0004674">
    <property type="term" value="F:protein serine/threonine kinase activity"/>
    <property type="evidence" value="ECO:0007669"/>
    <property type="project" value="UniProtKB-KW"/>
</dbReference>
<evidence type="ECO:0000256" key="3">
    <source>
        <dbReference type="ARBA" id="ARBA00022741"/>
    </source>
</evidence>
<dbReference type="PROSITE" id="PS50011">
    <property type="entry name" value="PROTEIN_KINASE_DOM"/>
    <property type="match status" value="1"/>
</dbReference>
<evidence type="ECO:0000256" key="6">
    <source>
        <dbReference type="PIRSR" id="PIRSR630616-2"/>
    </source>
</evidence>
<keyword evidence="3 6" id="KW-0547">Nucleotide-binding</keyword>
<proteinExistence type="predicted"/>
<name>A0A699Z8H9_HAELA</name>
<keyword evidence="1" id="KW-0723">Serine/threonine-protein kinase</keyword>
<evidence type="ECO:0000256" key="2">
    <source>
        <dbReference type="ARBA" id="ARBA00022679"/>
    </source>
</evidence>
<dbReference type="EMBL" id="BLLF01000866">
    <property type="protein sequence ID" value="GFH15549.1"/>
    <property type="molecule type" value="Genomic_DNA"/>
</dbReference>
<dbReference type="InterPro" id="IPR011009">
    <property type="entry name" value="Kinase-like_dom_sf"/>
</dbReference>
<dbReference type="PANTHER" id="PTHR24350">
    <property type="entry name" value="SERINE/THREONINE-PROTEIN KINASE IAL-RELATED"/>
    <property type="match status" value="1"/>
</dbReference>
<feature type="compositionally biased region" description="Polar residues" evidence="7">
    <location>
        <begin position="137"/>
        <end position="160"/>
    </location>
</feature>
<evidence type="ECO:0000256" key="4">
    <source>
        <dbReference type="ARBA" id="ARBA00022777"/>
    </source>
</evidence>
<feature type="binding site" evidence="6">
    <location>
        <position position="234"/>
    </location>
    <ligand>
        <name>ATP</name>
        <dbReference type="ChEBI" id="CHEBI:30616"/>
    </ligand>
</feature>
<evidence type="ECO:0000256" key="5">
    <source>
        <dbReference type="ARBA" id="ARBA00022840"/>
    </source>
</evidence>
<dbReference type="SUPFAM" id="SSF56112">
    <property type="entry name" value="Protein kinase-like (PK-like)"/>
    <property type="match status" value="1"/>
</dbReference>
<keyword evidence="5 6" id="KW-0067">ATP-binding</keyword>
<gene>
    <name evidence="9" type="ORF">HaLaN_11792</name>
</gene>
<protein>
    <submittedName>
        <fullName evidence="9">Protein kinase domain-containing protein</fullName>
    </submittedName>
</protein>
<keyword evidence="2" id="KW-0808">Transferase</keyword>
<dbReference type="GO" id="GO:0005524">
    <property type="term" value="F:ATP binding"/>
    <property type="evidence" value="ECO:0007669"/>
    <property type="project" value="UniProtKB-KW"/>
</dbReference>
<dbReference type="AlphaFoldDB" id="A0A699Z8H9"/>